<dbReference type="Gene3D" id="3.30.70.100">
    <property type="match status" value="1"/>
</dbReference>
<comment type="caution">
    <text evidence="1">The sequence shown here is derived from an EMBL/GenBank/DDBJ whole genome shotgun (WGS) entry which is preliminary data.</text>
</comment>
<dbReference type="EMBL" id="JACHBC010000001">
    <property type="protein sequence ID" value="MBB5559084.1"/>
    <property type="molecule type" value="Genomic_DNA"/>
</dbReference>
<protein>
    <submittedName>
        <fullName evidence="1">Uncharacterized protein YbaA (DUF1428 family)</fullName>
    </submittedName>
</protein>
<dbReference type="Proteomes" id="UP000528824">
    <property type="component" value="Unassembled WGS sequence"/>
</dbReference>
<organism evidence="1 2">
    <name type="scientific">Rhizobium lentis</name>
    <dbReference type="NCBI Taxonomy" id="1138194"/>
    <lineage>
        <taxon>Bacteria</taxon>
        <taxon>Pseudomonadati</taxon>
        <taxon>Pseudomonadota</taxon>
        <taxon>Alphaproteobacteria</taxon>
        <taxon>Hyphomicrobiales</taxon>
        <taxon>Rhizobiaceae</taxon>
        <taxon>Rhizobium/Agrobacterium group</taxon>
        <taxon>Rhizobium</taxon>
    </lineage>
</organism>
<evidence type="ECO:0000313" key="2">
    <source>
        <dbReference type="Proteomes" id="UP000528824"/>
    </source>
</evidence>
<name>A0A7W8XCP7_9HYPH</name>
<sequence length="31" mass="3644">MADPRLKGDEWQMPFDGKRMIYGGFETLLKL</sequence>
<keyword evidence="2" id="KW-1185">Reference proteome</keyword>
<reference evidence="1 2" key="1">
    <citation type="submission" date="2020-08" db="EMBL/GenBank/DDBJ databases">
        <title>Genomic Encyclopedia of Type Strains, Phase IV (KMG-V): Genome sequencing to study the core and pangenomes of soil and plant-associated prokaryotes.</title>
        <authorList>
            <person name="Whitman W."/>
        </authorList>
    </citation>
    <scope>NUCLEOTIDE SEQUENCE [LARGE SCALE GENOMIC DNA]</scope>
    <source>
        <strain evidence="1 2">SEMIA 4034</strain>
    </source>
</reference>
<dbReference type="SUPFAM" id="SSF54909">
    <property type="entry name" value="Dimeric alpha+beta barrel"/>
    <property type="match status" value="1"/>
</dbReference>
<dbReference type="AlphaFoldDB" id="A0A7W8XCP7"/>
<accession>A0A7W8XCP7</accession>
<proteinExistence type="predicted"/>
<evidence type="ECO:0000313" key="1">
    <source>
        <dbReference type="EMBL" id="MBB5559084.1"/>
    </source>
</evidence>
<dbReference type="InterPro" id="IPR011008">
    <property type="entry name" value="Dimeric_a/b-barrel"/>
</dbReference>
<gene>
    <name evidence="1" type="ORF">GGI59_000711</name>
</gene>